<organism evidence="2 3">
    <name type="scientific">Morus notabilis</name>
    <dbReference type="NCBI Taxonomy" id="981085"/>
    <lineage>
        <taxon>Eukaryota</taxon>
        <taxon>Viridiplantae</taxon>
        <taxon>Streptophyta</taxon>
        <taxon>Embryophyta</taxon>
        <taxon>Tracheophyta</taxon>
        <taxon>Spermatophyta</taxon>
        <taxon>Magnoliopsida</taxon>
        <taxon>eudicotyledons</taxon>
        <taxon>Gunneridae</taxon>
        <taxon>Pentapetalae</taxon>
        <taxon>rosids</taxon>
        <taxon>fabids</taxon>
        <taxon>Rosales</taxon>
        <taxon>Moraceae</taxon>
        <taxon>Moreae</taxon>
        <taxon>Morus</taxon>
    </lineage>
</organism>
<proteinExistence type="predicted"/>
<feature type="compositionally biased region" description="Basic and acidic residues" evidence="1">
    <location>
        <begin position="1"/>
        <end position="15"/>
    </location>
</feature>
<feature type="compositionally biased region" description="Basic residues" evidence="1">
    <location>
        <begin position="19"/>
        <end position="34"/>
    </location>
</feature>
<dbReference type="Proteomes" id="UP000030645">
    <property type="component" value="Unassembled WGS sequence"/>
</dbReference>
<keyword evidence="3" id="KW-1185">Reference proteome</keyword>
<sequence length="105" mass="13104">MTERWRRRSEKDYTETKNFLRRKRRRSRRRSDRAGVRHIRLFRSRRRSDRCQSSTDFSDQRWSLKDLSISKPPSDRRWINHFETSIDEFHLSFSSDSDLKRHVNF</sequence>
<evidence type="ECO:0000256" key="1">
    <source>
        <dbReference type="SAM" id="MobiDB-lite"/>
    </source>
</evidence>
<evidence type="ECO:0000313" key="3">
    <source>
        <dbReference type="Proteomes" id="UP000030645"/>
    </source>
</evidence>
<reference evidence="3" key="1">
    <citation type="submission" date="2013-01" db="EMBL/GenBank/DDBJ databases">
        <title>Draft Genome Sequence of a Mulberry Tree, Morus notabilis C.K. Schneid.</title>
        <authorList>
            <person name="He N."/>
            <person name="Zhao S."/>
        </authorList>
    </citation>
    <scope>NUCLEOTIDE SEQUENCE</scope>
</reference>
<name>W9SW77_9ROSA</name>
<accession>W9SW77</accession>
<dbReference type="AlphaFoldDB" id="W9SW77"/>
<gene>
    <name evidence="2" type="ORF">L484_028006</name>
</gene>
<feature type="region of interest" description="Disordered" evidence="1">
    <location>
        <begin position="1"/>
        <end position="34"/>
    </location>
</feature>
<evidence type="ECO:0000313" key="2">
    <source>
        <dbReference type="EMBL" id="EXC30827.1"/>
    </source>
</evidence>
<protein>
    <submittedName>
        <fullName evidence="2">Uncharacterized protein</fullName>
    </submittedName>
</protein>
<dbReference type="EMBL" id="KE346217">
    <property type="protein sequence ID" value="EXC30827.1"/>
    <property type="molecule type" value="Genomic_DNA"/>
</dbReference>